<protein>
    <submittedName>
        <fullName evidence="2">Uncharacterized protein</fullName>
    </submittedName>
</protein>
<evidence type="ECO:0000313" key="2">
    <source>
        <dbReference type="EMBL" id="KAJ4440117.1"/>
    </source>
</evidence>
<feature type="compositionally biased region" description="Basic and acidic residues" evidence="1">
    <location>
        <begin position="30"/>
        <end position="39"/>
    </location>
</feature>
<accession>A0ABQ8T2I2</accession>
<reference evidence="2 3" key="1">
    <citation type="journal article" date="2022" name="Allergy">
        <title>Genome assembly and annotation of Periplaneta americana reveal a comprehensive cockroach allergen profile.</title>
        <authorList>
            <person name="Wang L."/>
            <person name="Xiong Q."/>
            <person name="Saelim N."/>
            <person name="Wang L."/>
            <person name="Nong W."/>
            <person name="Wan A.T."/>
            <person name="Shi M."/>
            <person name="Liu X."/>
            <person name="Cao Q."/>
            <person name="Hui J.H.L."/>
            <person name="Sookrung N."/>
            <person name="Leung T.F."/>
            <person name="Tungtrongchitr A."/>
            <person name="Tsui S.K.W."/>
        </authorList>
    </citation>
    <scope>NUCLEOTIDE SEQUENCE [LARGE SCALE GENOMIC DNA]</scope>
    <source>
        <strain evidence="2">PWHHKU_190912</strain>
    </source>
</reference>
<name>A0ABQ8T2I2_PERAM</name>
<comment type="caution">
    <text evidence="2">The sequence shown here is derived from an EMBL/GenBank/DDBJ whole genome shotgun (WGS) entry which is preliminary data.</text>
</comment>
<evidence type="ECO:0000256" key="1">
    <source>
        <dbReference type="SAM" id="MobiDB-lite"/>
    </source>
</evidence>
<organism evidence="2 3">
    <name type="scientific">Periplaneta americana</name>
    <name type="common">American cockroach</name>
    <name type="synonym">Blatta americana</name>
    <dbReference type="NCBI Taxonomy" id="6978"/>
    <lineage>
        <taxon>Eukaryota</taxon>
        <taxon>Metazoa</taxon>
        <taxon>Ecdysozoa</taxon>
        <taxon>Arthropoda</taxon>
        <taxon>Hexapoda</taxon>
        <taxon>Insecta</taxon>
        <taxon>Pterygota</taxon>
        <taxon>Neoptera</taxon>
        <taxon>Polyneoptera</taxon>
        <taxon>Dictyoptera</taxon>
        <taxon>Blattodea</taxon>
        <taxon>Blattoidea</taxon>
        <taxon>Blattidae</taxon>
        <taxon>Blattinae</taxon>
        <taxon>Periplaneta</taxon>
    </lineage>
</organism>
<sequence length="336" mass="37786">MATKWTWGDMWQDYTRQDGPMQSRCGTPTSEREDREDHGSNGLTCLPERRGNNACKQTTTVDATIHVVACTFSGPVVTRLLPMGNCKGQCVPEHSDTRRHSATHSTDLCKCQVIYAESSASSRQILSTLNNLVIDTASLNNHVKQNTTEPLNPRSERYSIASVVFEAVIFRYSSLTPIFAEPGDIARQACFAKVNHFPYKIGKTTFQNMHCGLLTPGVTSYELQLDIYALAFRLTGCHTTISTHCTSRKFLDVNFLLDILGTDIRCHTCRPSTFPKQFFNLVSEAPTEEVLQFSDYVLKKTKFLMTNTIVPLPRPQCGQSLRIKYLLSQQMVLKLQ</sequence>
<dbReference type="EMBL" id="JAJSOF020000017">
    <property type="protein sequence ID" value="KAJ4440117.1"/>
    <property type="molecule type" value="Genomic_DNA"/>
</dbReference>
<dbReference type="Proteomes" id="UP001148838">
    <property type="component" value="Unassembled WGS sequence"/>
</dbReference>
<keyword evidence="3" id="KW-1185">Reference proteome</keyword>
<gene>
    <name evidence="2" type="ORF">ANN_08254</name>
</gene>
<proteinExistence type="predicted"/>
<evidence type="ECO:0000313" key="3">
    <source>
        <dbReference type="Proteomes" id="UP001148838"/>
    </source>
</evidence>
<feature type="region of interest" description="Disordered" evidence="1">
    <location>
        <begin position="18"/>
        <end position="45"/>
    </location>
</feature>